<dbReference type="InterPro" id="IPR013105">
    <property type="entry name" value="TPR_2"/>
</dbReference>
<gene>
    <name evidence="7" type="primary">CSON009484</name>
</gene>
<protein>
    <recommendedName>
        <fullName evidence="4">peptidylprolyl isomerase</fullName>
        <ecNumber evidence="4">5.2.1.8</ecNumber>
    </recommendedName>
</protein>
<evidence type="ECO:0000313" key="7">
    <source>
        <dbReference type="EMBL" id="SSX15928.1"/>
    </source>
</evidence>
<reference evidence="8" key="2">
    <citation type="submission" date="2018-07" db="EMBL/GenBank/DDBJ databases">
        <authorList>
            <person name="Quirk P.G."/>
            <person name="Krulwich T.A."/>
        </authorList>
    </citation>
    <scope>NUCLEOTIDE SEQUENCE</scope>
</reference>
<evidence type="ECO:0000256" key="3">
    <source>
        <dbReference type="ARBA" id="ARBA00022803"/>
    </source>
</evidence>
<evidence type="ECO:0000256" key="4">
    <source>
        <dbReference type="PROSITE-ProRule" id="PRU00277"/>
    </source>
</evidence>
<comment type="similarity">
    <text evidence="1">Belongs to the FKBP6 family.</text>
</comment>
<dbReference type="VEuPathDB" id="VectorBase:CSON009484"/>
<dbReference type="PANTHER" id="PTHR46674">
    <property type="entry name" value="INACTIVE PEPTIDYL-PROLYL CIS-TRANS ISOMERASE FKBP6"/>
    <property type="match status" value="1"/>
</dbReference>
<evidence type="ECO:0000259" key="6">
    <source>
        <dbReference type="PROSITE" id="PS50059"/>
    </source>
</evidence>
<dbReference type="GO" id="GO:0003755">
    <property type="term" value="F:peptidyl-prolyl cis-trans isomerase activity"/>
    <property type="evidence" value="ECO:0007669"/>
    <property type="project" value="UniProtKB-KW"/>
</dbReference>
<feature type="domain" description="PPIase FKBP-type" evidence="6">
    <location>
        <begin position="88"/>
        <end position="177"/>
    </location>
</feature>
<evidence type="ECO:0000313" key="8">
    <source>
        <dbReference type="EMBL" id="SSX35270.1"/>
    </source>
</evidence>
<dbReference type="GO" id="GO:0051879">
    <property type="term" value="F:Hsp90 protein binding"/>
    <property type="evidence" value="ECO:0007669"/>
    <property type="project" value="TreeGrafter"/>
</dbReference>
<organism evidence="7">
    <name type="scientific">Culicoides sonorensis</name>
    <name type="common">Biting midge</name>
    <dbReference type="NCBI Taxonomy" id="179676"/>
    <lineage>
        <taxon>Eukaryota</taxon>
        <taxon>Metazoa</taxon>
        <taxon>Ecdysozoa</taxon>
        <taxon>Arthropoda</taxon>
        <taxon>Hexapoda</taxon>
        <taxon>Insecta</taxon>
        <taxon>Pterygota</taxon>
        <taxon>Neoptera</taxon>
        <taxon>Endopterygota</taxon>
        <taxon>Diptera</taxon>
        <taxon>Nematocera</taxon>
        <taxon>Chironomoidea</taxon>
        <taxon>Ceratopogonidae</taxon>
        <taxon>Ceratopogoninae</taxon>
        <taxon>Culicoides</taxon>
        <taxon>Monoculicoides</taxon>
    </lineage>
</organism>
<dbReference type="EMBL" id="UFQT01003771">
    <property type="protein sequence ID" value="SSX35270.1"/>
    <property type="molecule type" value="Genomic_DNA"/>
</dbReference>
<dbReference type="InterPro" id="IPR011990">
    <property type="entry name" value="TPR-like_helical_dom_sf"/>
</dbReference>
<dbReference type="Gene3D" id="1.25.40.10">
    <property type="entry name" value="Tetratricopeptide repeat domain"/>
    <property type="match status" value="1"/>
</dbReference>
<comment type="catalytic activity">
    <reaction evidence="4">
        <text>[protein]-peptidylproline (omega=180) = [protein]-peptidylproline (omega=0)</text>
        <dbReference type="Rhea" id="RHEA:16237"/>
        <dbReference type="Rhea" id="RHEA-COMP:10747"/>
        <dbReference type="Rhea" id="RHEA-COMP:10748"/>
        <dbReference type="ChEBI" id="CHEBI:83833"/>
        <dbReference type="ChEBI" id="CHEBI:83834"/>
        <dbReference type="EC" id="5.2.1.8"/>
    </reaction>
</comment>
<dbReference type="InterPro" id="IPR001179">
    <property type="entry name" value="PPIase_FKBP_dom"/>
</dbReference>
<dbReference type="SMART" id="SM00028">
    <property type="entry name" value="TPR"/>
    <property type="match status" value="1"/>
</dbReference>
<dbReference type="EC" id="5.2.1.8" evidence="4"/>
<dbReference type="PROSITE" id="PS50005">
    <property type="entry name" value="TPR"/>
    <property type="match status" value="1"/>
</dbReference>
<proteinExistence type="inferred from homology"/>
<keyword evidence="4" id="KW-0697">Rotamase</keyword>
<evidence type="ECO:0000256" key="2">
    <source>
        <dbReference type="ARBA" id="ARBA00022737"/>
    </source>
</evidence>
<dbReference type="OMA" id="RGTKFEF"/>
<dbReference type="PROSITE" id="PS50059">
    <property type="entry name" value="FKBP_PPIASE"/>
    <property type="match status" value="1"/>
</dbReference>
<feature type="repeat" description="TPR" evidence="5">
    <location>
        <begin position="286"/>
        <end position="319"/>
    </location>
</feature>
<dbReference type="PANTHER" id="PTHR46674:SF1">
    <property type="entry name" value="INACTIVE PEPTIDYL-PROLYL CIS-TRANS ISOMERASE FKBP6"/>
    <property type="match status" value="1"/>
</dbReference>
<accession>A0A336LDM3</accession>
<sequence>MSEIIKKPIKFGDLLQKGALFEIDANREDFDHELFDECDDDVEEINDEQIEKNPCTVPFEELRRKMIPLSNFLHKRIIKEGNLDIPPNSKVIVDYNGYFEGQEQSFDSTYMRGKPLKLCLGMGEVLEGIEEAVKTMKKGEESQFLISYNLLYGEQGCPPRCPPKADALFIIRCKDFQEIFPGLENADPENPTKFEMVLKKAANLDLEAKSAFRKGQYSSAITKYKKAADDIQFAQLKDEAEEQQQKAMLRKLFLNLAVCYLKVDQPKKTCIMVNNLRDVENVNNNAKALFQEGKALRLIGQYDNARRSLRRAAKLKPDDENIAIEIRILEDKVKQVKDAEIQMCKNALGVVTSVAAKEPKTTKSEIDDKTTEMFRARIQEFMDGNSNSLTLTTGHLDAEIVECIKKLESVLNFKLVSEDTSSGTNYKLQKL</sequence>
<dbReference type="Gene3D" id="3.10.50.40">
    <property type="match status" value="1"/>
</dbReference>
<dbReference type="Pfam" id="PF07719">
    <property type="entry name" value="TPR_2"/>
    <property type="match status" value="1"/>
</dbReference>
<name>A0A336LDM3_CULSO</name>
<dbReference type="Pfam" id="PF00254">
    <property type="entry name" value="FKBP_C"/>
    <property type="match status" value="1"/>
</dbReference>
<dbReference type="GO" id="GO:0005737">
    <property type="term" value="C:cytoplasm"/>
    <property type="evidence" value="ECO:0007669"/>
    <property type="project" value="TreeGrafter"/>
</dbReference>
<dbReference type="InterPro" id="IPR042282">
    <property type="entry name" value="FKBP6/shu"/>
</dbReference>
<dbReference type="SUPFAM" id="SSF54534">
    <property type="entry name" value="FKBP-like"/>
    <property type="match status" value="1"/>
</dbReference>
<dbReference type="AlphaFoldDB" id="A0A336LDM3"/>
<dbReference type="SUPFAM" id="SSF48452">
    <property type="entry name" value="TPR-like"/>
    <property type="match status" value="1"/>
</dbReference>
<evidence type="ECO:0000256" key="5">
    <source>
        <dbReference type="PROSITE-ProRule" id="PRU00339"/>
    </source>
</evidence>
<dbReference type="GO" id="GO:0007283">
    <property type="term" value="P:spermatogenesis"/>
    <property type="evidence" value="ECO:0007669"/>
    <property type="project" value="TreeGrafter"/>
</dbReference>
<dbReference type="GO" id="GO:0034587">
    <property type="term" value="P:piRNA processing"/>
    <property type="evidence" value="ECO:0007669"/>
    <property type="project" value="TreeGrafter"/>
</dbReference>
<keyword evidence="3 5" id="KW-0802">TPR repeat</keyword>
<dbReference type="EMBL" id="UFQS01003771">
    <property type="protein sequence ID" value="SSX15928.1"/>
    <property type="molecule type" value="Genomic_DNA"/>
</dbReference>
<keyword evidence="2" id="KW-0677">Repeat</keyword>
<evidence type="ECO:0000256" key="1">
    <source>
        <dbReference type="ARBA" id="ARBA00009648"/>
    </source>
</evidence>
<dbReference type="InterPro" id="IPR046357">
    <property type="entry name" value="PPIase_dom_sf"/>
</dbReference>
<keyword evidence="4" id="KW-0413">Isomerase</keyword>
<dbReference type="InterPro" id="IPR019734">
    <property type="entry name" value="TPR_rpt"/>
</dbReference>
<reference evidence="7" key="1">
    <citation type="submission" date="2018-04" db="EMBL/GenBank/DDBJ databases">
        <authorList>
            <person name="Go L.Y."/>
            <person name="Mitchell J.A."/>
        </authorList>
    </citation>
    <scope>NUCLEOTIDE SEQUENCE</scope>
    <source>
        <tissue evidence="7">Whole organism</tissue>
    </source>
</reference>